<protein>
    <recommendedName>
        <fullName evidence="5">Secreted protein</fullName>
    </recommendedName>
</protein>
<sequence length="250" mass="28246">MSGFRPCYFASLLVLLQERLQWAEACREISAMNHFLNKCLCVRVSPYGTHTGPACVTLTRNIAEDRSLARSRRSKPPGHWSPTPSDATELIKIRTSSRVHTAIACDFTIFDNVYVYHVSKRVGRISTSTWLFWSIIFNKSQSLGSPALCNSTPKRPEPLKRNKDVLRRHKQETSTGPLSLENVQQRPQLRDLLTIRPFRRNSHSPKKPSGHLLIISTSALPTDPLQCLICCVAKPPRGHRENGKSKLKPI</sequence>
<feature type="chain" id="PRO_5026317732" description="Secreted protein" evidence="2">
    <location>
        <begin position="26"/>
        <end position="250"/>
    </location>
</feature>
<feature type="region of interest" description="Disordered" evidence="1">
    <location>
        <begin position="67"/>
        <end position="86"/>
    </location>
</feature>
<evidence type="ECO:0000256" key="1">
    <source>
        <dbReference type="SAM" id="MobiDB-lite"/>
    </source>
</evidence>
<evidence type="ECO:0008006" key="5">
    <source>
        <dbReference type="Google" id="ProtNLM"/>
    </source>
</evidence>
<gene>
    <name evidence="3" type="ORF">NTEN_LOCUS3907</name>
</gene>
<evidence type="ECO:0000313" key="3">
    <source>
        <dbReference type="EMBL" id="CAA9997613.1"/>
    </source>
</evidence>
<name>A0A6H5G622_9HEMI</name>
<reference evidence="3 4" key="1">
    <citation type="submission" date="2020-02" db="EMBL/GenBank/DDBJ databases">
        <authorList>
            <person name="Ferguson B K."/>
        </authorList>
    </citation>
    <scope>NUCLEOTIDE SEQUENCE [LARGE SCALE GENOMIC DNA]</scope>
</reference>
<dbReference type="EMBL" id="CADCXU010005894">
    <property type="protein sequence ID" value="CAA9997613.1"/>
    <property type="molecule type" value="Genomic_DNA"/>
</dbReference>
<keyword evidence="4" id="KW-1185">Reference proteome</keyword>
<keyword evidence="2" id="KW-0732">Signal</keyword>
<dbReference type="AlphaFoldDB" id="A0A6H5G622"/>
<organism evidence="3 4">
    <name type="scientific">Nesidiocoris tenuis</name>
    <dbReference type="NCBI Taxonomy" id="355587"/>
    <lineage>
        <taxon>Eukaryota</taxon>
        <taxon>Metazoa</taxon>
        <taxon>Ecdysozoa</taxon>
        <taxon>Arthropoda</taxon>
        <taxon>Hexapoda</taxon>
        <taxon>Insecta</taxon>
        <taxon>Pterygota</taxon>
        <taxon>Neoptera</taxon>
        <taxon>Paraneoptera</taxon>
        <taxon>Hemiptera</taxon>
        <taxon>Heteroptera</taxon>
        <taxon>Panheteroptera</taxon>
        <taxon>Cimicomorpha</taxon>
        <taxon>Miridae</taxon>
        <taxon>Dicyphina</taxon>
        <taxon>Nesidiocoris</taxon>
    </lineage>
</organism>
<dbReference type="Proteomes" id="UP000479000">
    <property type="component" value="Unassembled WGS sequence"/>
</dbReference>
<evidence type="ECO:0000256" key="2">
    <source>
        <dbReference type="SAM" id="SignalP"/>
    </source>
</evidence>
<proteinExistence type="predicted"/>
<feature type="signal peptide" evidence="2">
    <location>
        <begin position="1"/>
        <end position="25"/>
    </location>
</feature>
<accession>A0A6H5G622</accession>
<evidence type="ECO:0000313" key="4">
    <source>
        <dbReference type="Proteomes" id="UP000479000"/>
    </source>
</evidence>